<name>A0A075AIX4_OPIVI</name>
<keyword evidence="2" id="KW-1185">Reference proteome</keyword>
<gene>
    <name evidence="1" type="ORF">T265_01612</name>
</gene>
<dbReference type="EMBL" id="KL596635">
    <property type="protein sequence ID" value="KER32389.1"/>
    <property type="molecule type" value="Genomic_DNA"/>
</dbReference>
<organism evidence="1 2">
    <name type="scientific">Opisthorchis viverrini</name>
    <name type="common">Southeast Asian liver fluke</name>
    <dbReference type="NCBI Taxonomy" id="6198"/>
    <lineage>
        <taxon>Eukaryota</taxon>
        <taxon>Metazoa</taxon>
        <taxon>Spiralia</taxon>
        <taxon>Lophotrochozoa</taxon>
        <taxon>Platyhelminthes</taxon>
        <taxon>Trematoda</taxon>
        <taxon>Digenea</taxon>
        <taxon>Opisthorchiida</taxon>
        <taxon>Opisthorchiata</taxon>
        <taxon>Opisthorchiidae</taxon>
        <taxon>Opisthorchis</taxon>
    </lineage>
</organism>
<dbReference type="GeneID" id="20315800"/>
<proteinExistence type="predicted"/>
<dbReference type="CTD" id="20315800"/>
<dbReference type="KEGG" id="ovi:T265_01612"/>
<dbReference type="RefSeq" id="XP_009163935.1">
    <property type="nucleotide sequence ID" value="XM_009165671.1"/>
</dbReference>
<dbReference type="AlphaFoldDB" id="A0A075AIX4"/>
<evidence type="ECO:0000313" key="1">
    <source>
        <dbReference type="EMBL" id="KER32389.1"/>
    </source>
</evidence>
<evidence type="ECO:0000313" key="2">
    <source>
        <dbReference type="Proteomes" id="UP000054324"/>
    </source>
</evidence>
<dbReference type="Proteomes" id="UP000054324">
    <property type="component" value="Unassembled WGS sequence"/>
</dbReference>
<protein>
    <submittedName>
        <fullName evidence="1">Uncharacterized protein</fullName>
    </submittedName>
</protein>
<sequence length="63" mass="7377">EQTVPSTMDADCYAESPSCIRCFETWIGGFSVSTIRCDLFRKVTWRLRYTEFGYCSPIFTYKL</sequence>
<reference evidence="1 2" key="1">
    <citation type="submission" date="2013-11" db="EMBL/GenBank/DDBJ databases">
        <title>Opisthorchis viverrini - life in the bile duct.</title>
        <authorList>
            <person name="Young N.D."/>
            <person name="Nagarajan N."/>
            <person name="Lin S.J."/>
            <person name="Korhonen P.K."/>
            <person name="Jex A.R."/>
            <person name="Hall R.S."/>
            <person name="Safavi-Hemami H."/>
            <person name="Kaewkong W."/>
            <person name="Bertrand D."/>
            <person name="Gao S."/>
            <person name="Seet Q."/>
            <person name="Wongkham S."/>
            <person name="Teh B.T."/>
            <person name="Wongkham C."/>
            <person name="Intapan P.M."/>
            <person name="Maleewong W."/>
            <person name="Yang X."/>
            <person name="Hu M."/>
            <person name="Wang Z."/>
            <person name="Hofmann A."/>
            <person name="Sternberg P.W."/>
            <person name="Tan P."/>
            <person name="Wang J."/>
            <person name="Gasser R.B."/>
        </authorList>
    </citation>
    <scope>NUCLEOTIDE SEQUENCE [LARGE SCALE GENOMIC DNA]</scope>
</reference>
<accession>A0A075AIX4</accession>
<feature type="non-terminal residue" evidence="1">
    <location>
        <position position="1"/>
    </location>
</feature>
<feature type="non-terminal residue" evidence="1">
    <location>
        <position position="63"/>
    </location>
</feature>